<comment type="caution">
    <text evidence="3">The sequence shown here is derived from an EMBL/GenBank/DDBJ whole genome shotgun (WGS) entry which is preliminary data.</text>
</comment>
<dbReference type="GO" id="GO:0004867">
    <property type="term" value="F:serine-type endopeptidase inhibitor activity"/>
    <property type="evidence" value="ECO:0007669"/>
    <property type="project" value="InterPro"/>
</dbReference>
<sequence>MQPVQRESKWRREAELSGAVPPPAQPLHSGWTPPPTWAAPSPDSRLLAESAWSAAAVPPDRSYPGYYHEGYSGPISEQSLDLESAREPSKPSSPECLSFVLGIAFAGLLLGIGLLVVHNSLSPYDMTPDAEEDALERRLDVAPNSVGQSLIPRSDVHPDVDERGSRKTTISTRARIQVTGRAANGATARLQPTRAKTSTKTPPVTAAATEARGEDEPQPRRAVTGESCIRHVYTHCVHPRPEFYYSADRRACVAAATDTVHVCNRGSNRFSSMESCLASCVNGRRVSDRCYESTLFFPCARQDLLDVPWYFDGRKCVAWSFPQGSCLSVGRRGVFRSLEECRRRCVLRKESECDETPAAEACSTRQLRYPYFADMQAHGGAHCVNASRRTLQSHRCLIGSNQFASLDACRRACVGG</sequence>
<evidence type="ECO:0000313" key="3">
    <source>
        <dbReference type="EMBL" id="KAH7984400.1"/>
    </source>
</evidence>
<evidence type="ECO:0000256" key="1">
    <source>
        <dbReference type="SAM" id="MobiDB-lite"/>
    </source>
</evidence>
<feature type="region of interest" description="Disordered" evidence="1">
    <location>
        <begin position="1"/>
        <end position="43"/>
    </location>
</feature>
<accession>A0A9D4TBJ3</accession>
<name>A0A9D4TBJ3_RHISA</name>
<keyword evidence="2" id="KW-0472">Membrane</keyword>
<feature type="region of interest" description="Disordered" evidence="1">
    <location>
        <begin position="183"/>
        <end position="222"/>
    </location>
</feature>
<evidence type="ECO:0000313" key="4">
    <source>
        <dbReference type="Proteomes" id="UP000821837"/>
    </source>
</evidence>
<dbReference type="InterPro" id="IPR036880">
    <property type="entry name" value="Kunitz_BPTI_sf"/>
</dbReference>
<dbReference type="Proteomes" id="UP000821837">
    <property type="component" value="Chromosome 1"/>
</dbReference>
<evidence type="ECO:0000256" key="2">
    <source>
        <dbReference type="SAM" id="Phobius"/>
    </source>
</evidence>
<dbReference type="AlphaFoldDB" id="A0A9D4TBJ3"/>
<feature type="compositionally biased region" description="Basic and acidic residues" evidence="1">
    <location>
        <begin position="1"/>
        <end position="15"/>
    </location>
</feature>
<reference evidence="3" key="2">
    <citation type="submission" date="2021-09" db="EMBL/GenBank/DDBJ databases">
        <authorList>
            <person name="Jia N."/>
            <person name="Wang J."/>
            <person name="Shi W."/>
            <person name="Du L."/>
            <person name="Sun Y."/>
            <person name="Zhan W."/>
            <person name="Jiang J."/>
            <person name="Wang Q."/>
            <person name="Zhang B."/>
            <person name="Ji P."/>
            <person name="Sakyi L.B."/>
            <person name="Cui X."/>
            <person name="Yuan T."/>
            <person name="Jiang B."/>
            <person name="Yang W."/>
            <person name="Lam T.T.-Y."/>
            <person name="Chang Q."/>
            <person name="Ding S."/>
            <person name="Wang X."/>
            <person name="Zhu J."/>
            <person name="Ruan X."/>
            <person name="Zhao L."/>
            <person name="Wei J."/>
            <person name="Que T."/>
            <person name="Du C."/>
            <person name="Cheng J."/>
            <person name="Dai P."/>
            <person name="Han X."/>
            <person name="Huang E."/>
            <person name="Gao Y."/>
            <person name="Liu J."/>
            <person name="Shao H."/>
            <person name="Ye R."/>
            <person name="Li L."/>
            <person name="Wei W."/>
            <person name="Wang X."/>
            <person name="Wang C."/>
            <person name="Huo Q."/>
            <person name="Li W."/>
            <person name="Guo W."/>
            <person name="Chen H."/>
            <person name="Chen S."/>
            <person name="Zhou L."/>
            <person name="Zhou L."/>
            <person name="Ni X."/>
            <person name="Tian J."/>
            <person name="Zhou Y."/>
            <person name="Sheng Y."/>
            <person name="Liu T."/>
            <person name="Pan Y."/>
            <person name="Xia L."/>
            <person name="Li J."/>
            <person name="Zhao F."/>
            <person name="Cao W."/>
        </authorList>
    </citation>
    <scope>NUCLEOTIDE SEQUENCE</scope>
    <source>
        <strain evidence="3">Rsan-2018</strain>
        <tissue evidence="3">Larvae</tissue>
    </source>
</reference>
<dbReference type="EMBL" id="JABSTV010001245">
    <property type="protein sequence ID" value="KAH7984400.1"/>
    <property type="molecule type" value="Genomic_DNA"/>
</dbReference>
<dbReference type="Gene3D" id="4.10.410.10">
    <property type="entry name" value="Pancreatic trypsin inhibitor Kunitz domain"/>
    <property type="match status" value="2"/>
</dbReference>
<gene>
    <name evidence="3" type="ORF">HPB52_020306</name>
</gene>
<dbReference type="SUPFAM" id="SSF57362">
    <property type="entry name" value="BPTI-like"/>
    <property type="match status" value="1"/>
</dbReference>
<keyword evidence="4" id="KW-1185">Reference proteome</keyword>
<keyword evidence="2" id="KW-0812">Transmembrane</keyword>
<dbReference type="VEuPathDB" id="VectorBase:RSAN_033408"/>
<keyword evidence="2" id="KW-1133">Transmembrane helix</keyword>
<feature type="compositionally biased region" description="Basic and acidic residues" evidence="1">
    <location>
        <begin position="154"/>
        <end position="165"/>
    </location>
</feature>
<organism evidence="3 4">
    <name type="scientific">Rhipicephalus sanguineus</name>
    <name type="common">Brown dog tick</name>
    <name type="synonym">Ixodes sanguineus</name>
    <dbReference type="NCBI Taxonomy" id="34632"/>
    <lineage>
        <taxon>Eukaryota</taxon>
        <taxon>Metazoa</taxon>
        <taxon>Ecdysozoa</taxon>
        <taxon>Arthropoda</taxon>
        <taxon>Chelicerata</taxon>
        <taxon>Arachnida</taxon>
        <taxon>Acari</taxon>
        <taxon>Parasitiformes</taxon>
        <taxon>Ixodida</taxon>
        <taxon>Ixodoidea</taxon>
        <taxon>Ixodidae</taxon>
        <taxon>Rhipicephalinae</taxon>
        <taxon>Rhipicephalus</taxon>
        <taxon>Rhipicephalus</taxon>
    </lineage>
</organism>
<proteinExistence type="predicted"/>
<reference evidence="3" key="1">
    <citation type="journal article" date="2020" name="Cell">
        <title>Large-Scale Comparative Analyses of Tick Genomes Elucidate Their Genetic Diversity and Vector Capacities.</title>
        <authorList>
            <consortium name="Tick Genome and Microbiome Consortium (TIGMIC)"/>
            <person name="Jia N."/>
            <person name="Wang J."/>
            <person name="Shi W."/>
            <person name="Du L."/>
            <person name="Sun Y."/>
            <person name="Zhan W."/>
            <person name="Jiang J.F."/>
            <person name="Wang Q."/>
            <person name="Zhang B."/>
            <person name="Ji P."/>
            <person name="Bell-Sakyi L."/>
            <person name="Cui X.M."/>
            <person name="Yuan T.T."/>
            <person name="Jiang B.G."/>
            <person name="Yang W.F."/>
            <person name="Lam T.T."/>
            <person name="Chang Q.C."/>
            <person name="Ding S.J."/>
            <person name="Wang X.J."/>
            <person name="Zhu J.G."/>
            <person name="Ruan X.D."/>
            <person name="Zhao L."/>
            <person name="Wei J.T."/>
            <person name="Ye R.Z."/>
            <person name="Que T.C."/>
            <person name="Du C.H."/>
            <person name="Zhou Y.H."/>
            <person name="Cheng J.X."/>
            <person name="Dai P.F."/>
            <person name="Guo W.B."/>
            <person name="Han X.H."/>
            <person name="Huang E.J."/>
            <person name="Li L.F."/>
            <person name="Wei W."/>
            <person name="Gao Y.C."/>
            <person name="Liu J.Z."/>
            <person name="Shao H.Z."/>
            <person name="Wang X."/>
            <person name="Wang C.C."/>
            <person name="Yang T.C."/>
            <person name="Huo Q.B."/>
            <person name="Li W."/>
            <person name="Chen H.Y."/>
            <person name="Chen S.E."/>
            <person name="Zhou L.G."/>
            <person name="Ni X.B."/>
            <person name="Tian J.H."/>
            <person name="Sheng Y."/>
            <person name="Liu T."/>
            <person name="Pan Y.S."/>
            <person name="Xia L.Y."/>
            <person name="Li J."/>
            <person name="Zhao F."/>
            <person name="Cao W.C."/>
        </authorList>
    </citation>
    <scope>NUCLEOTIDE SEQUENCE</scope>
    <source>
        <strain evidence="3">Rsan-2018</strain>
    </source>
</reference>
<feature type="transmembrane region" description="Helical" evidence="2">
    <location>
        <begin position="96"/>
        <end position="117"/>
    </location>
</feature>
<protein>
    <submittedName>
        <fullName evidence="3">Uncharacterized protein</fullName>
    </submittedName>
</protein>
<feature type="region of interest" description="Disordered" evidence="1">
    <location>
        <begin position="147"/>
        <end position="169"/>
    </location>
</feature>